<sequence>MSAILRFTFVWMKAYIPWVLGIIMLGMGMTMTVDEFKNVLSNPKAVVIGVVAHFVVMPSVAFFLYNMLAFFSHDTAIFISKNKQFTTTCLDFFHIGFKFIQHVIIRCKNHHRHIIVDQSQWAMFQFTRSITFGMNI</sequence>
<name>A0A7R9L7S4_9ACAR</name>
<dbReference type="Proteomes" id="UP000728032">
    <property type="component" value="Unassembled WGS sequence"/>
</dbReference>
<feature type="transmembrane region" description="Helical" evidence="7">
    <location>
        <begin position="15"/>
        <end position="33"/>
    </location>
</feature>
<protein>
    <submittedName>
        <fullName evidence="8">Uncharacterized protein</fullName>
    </submittedName>
</protein>
<evidence type="ECO:0000256" key="5">
    <source>
        <dbReference type="ARBA" id="ARBA00022989"/>
    </source>
</evidence>
<dbReference type="Pfam" id="PF01758">
    <property type="entry name" value="SBF"/>
    <property type="match status" value="1"/>
</dbReference>
<keyword evidence="9" id="KW-1185">Reference proteome</keyword>
<evidence type="ECO:0000256" key="2">
    <source>
        <dbReference type="ARBA" id="ARBA00006528"/>
    </source>
</evidence>
<dbReference type="InterPro" id="IPR038770">
    <property type="entry name" value="Na+/solute_symporter_sf"/>
</dbReference>
<dbReference type="GO" id="GO:0016020">
    <property type="term" value="C:membrane"/>
    <property type="evidence" value="ECO:0007669"/>
    <property type="project" value="UniProtKB-SubCell"/>
</dbReference>
<evidence type="ECO:0000256" key="1">
    <source>
        <dbReference type="ARBA" id="ARBA00004141"/>
    </source>
</evidence>
<gene>
    <name evidence="8" type="ORF">ONB1V03_LOCUS224</name>
</gene>
<reference evidence="8" key="1">
    <citation type="submission" date="2020-11" db="EMBL/GenBank/DDBJ databases">
        <authorList>
            <person name="Tran Van P."/>
        </authorList>
    </citation>
    <scope>NUCLEOTIDE SEQUENCE</scope>
</reference>
<evidence type="ECO:0000256" key="7">
    <source>
        <dbReference type="SAM" id="Phobius"/>
    </source>
</evidence>
<dbReference type="InterPro" id="IPR004710">
    <property type="entry name" value="Bilac:Na_transpt"/>
</dbReference>
<evidence type="ECO:0000256" key="6">
    <source>
        <dbReference type="ARBA" id="ARBA00023136"/>
    </source>
</evidence>
<dbReference type="InterPro" id="IPR002657">
    <property type="entry name" value="BilAc:Na_symport/Acr3"/>
</dbReference>
<evidence type="ECO:0000313" key="9">
    <source>
        <dbReference type="Proteomes" id="UP000728032"/>
    </source>
</evidence>
<dbReference type="AlphaFoldDB" id="A0A7R9L7S4"/>
<comment type="subcellular location">
    <subcellularLocation>
        <location evidence="1">Membrane</location>
        <topology evidence="1">Multi-pass membrane protein</topology>
    </subcellularLocation>
</comment>
<keyword evidence="4" id="KW-0813">Transport</keyword>
<evidence type="ECO:0000313" key="8">
    <source>
        <dbReference type="EMBL" id="CAD7636499.1"/>
    </source>
</evidence>
<comment type="similarity">
    <text evidence="2">Belongs to the bile acid:sodium symporter (BASS) (TC 2.A.28) family.</text>
</comment>
<dbReference type="EMBL" id="OC914833">
    <property type="protein sequence ID" value="CAD7636499.1"/>
    <property type="molecule type" value="Genomic_DNA"/>
</dbReference>
<dbReference type="EMBL" id="CAJPVJ010000008">
    <property type="protein sequence ID" value="CAG2157406.1"/>
    <property type="molecule type" value="Genomic_DNA"/>
</dbReference>
<proteinExistence type="inferred from homology"/>
<keyword evidence="6 7" id="KW-0472">Membrane</keyword>
<evidence type="ECO:0000256" key="4">
    <source>
        <dbReference type="ARBA" id="ARBA00022847"/>
    </source>
</evidence>
<keyword evidence="3 7" id="KW-0812">Transmembrane</keyword>
<dbReference type="PANTHER" id="PTHR10361">
    <property type="entry name" value="SODIUM-BILE ACID COTRANSPORTER"/>
    <property type="match status" value="1"/>
</dbReference>
<evidence type="ECO:0000256" key="3">
    <source>
        <dbReference type="ARBA" id="ARBA00022692"/>
    </source>
</evidence>
<dbReference type="PANTHER" id="PTHR10361:SF28">
    <property type="entry name" value="P3 PROTEIN-RELATED"/>
    <property type="match status" value="1"/>
</dbReference>
<dbReference type="Gene3D" id="1.20.1530.20">
    <property type="match status" value="1"/>
</dbReference>
<keyword evidence="5 7" id="KW-1133">Transmembrane helix</keyword>
<feature type="transmembrane region" description="Helical" evidence="7">
    <location>
        <begin position="45"/>
        <end position="65"/>
    </location>
</feature>
<organism evidence="8">
    <name type="scientific">Oppiella nova</name>
    <dbReference type="NCBI Taxonomy" id="334625"/>
    <lineage>
        <taxon>Eukaryota</taxon>
        <taxon>Metazoa</taxon>
        <taxon>Ecdysozoa</taxon>
        <taxon>Arthropoda</taxon>
        <taxon>Chelicerata</taxon>
        <taxon>Arachnida</taxon>
        <taxon>Acari</taxon>
        <taxon>Acariformes</taxon>
        <taxon>Sarcoptiformes</taxon>
        <taxon>Oribatida</taxon>
        <taxon>Brachypylina</taxon>
        <taxon>Oppioidea</taxon>
        <taxon>Oppiidae</taxon>
        <taxon>Oppiella</taxon>
    </lineage>
</organism>
<dbReference type="GO" id="GO:0015293">
    <property type="term" value="F:symporter activity"/>
    <property type="evidence" value="ECO:0007669"/>
    <property type="project" value="UniProtKB-KW"/>
</dbReference>
<keyword evidence="4" id="KW-0769">Symport</keyword>
<accession>A0A7R9L7S4</accession>